<accession>A0A330L7B6</accession>
<feature type="domain" description="ParB-like N-terminal" evidence="1">
    <location>
        <begin position="29"/>
        <end position="129"/>
    </location>
</feature>
<dbReference type="AlphaFoldDB" id="A0A330L7B6"/>
<dbReference type="OrthoDB" id="9125702at2"/>
<reference evidence="3" key="1">
    <citation type="submission" date="2018-04" db="EMBL/GenBank/DDBJ databases">
        <authorList>
            <person name="Lucker S."/>
            <person name="Sakoula D."/>
        </authorList>
    </citation>
    <scope>NUCLEOTIDE SEQUENCE [LARGE SCALE GENOMIC DNA]</scope>
</reference>
<dbReference type="SUPFAM" id="SSF110849">
    <property type="entry name" value="ParB/Sulfiredoxin"/>
    <property type="match status" value="1"/>
</dbReference>
<protein>
    <submittedName>
        <fullName evidence="2">Putative ParB domain protein nuclease</fullName>
    </submittedName>
</protein>
<proteinExistence type="predicted"/>
<dbReference type="SMART" id="SM00470">
    <property type="entry name" value="ParB"/>
    <property type="match status" value="1"/>
</dbReference>
<name>A0A330L7B6_9BACT</name>
<evidence type="ECO:0000259" key="1">
    <source>
        <dbReference type="SMART" id="SM00470"/>
    </source>
</evidence>
<dbReference type="InterPro" id="IPR036086">
    <property type="entry name" value="ParB/Sulfiredoxin_sf"/>
</dbReference>
<gene>
    <name evidence="2" type="ORF">NITLEN_30141</name>
</gene>
<organism evidence="2 3">
    <name type="scientific">Nitrospira lenta</name>
    <dbReference type="NCBI Taxonomy" id="1436998"/>
    <lineage>
        <taxon>Bacteria</taxon>
        <taxon>Pseudomonadati</taxon>
        <taxon>Nitrospirota</taxon>
        <taxon>Nitrospiria</taxon>
        <taxon>Nitrospirales</taxon>
        <taxon>Nitrospiraceae</taxon>
        <taxon>Nitrospira</taxon>
    </lineage>
</organism>
<evidence type="ECO:0000313" key="3">
    <source>
        <dbReference type="Proteomes" id="UP000248168"/>
    </source>
</evidence>
<keyword evidence="3" id="KW-1185">Reference proteome</keyword>
<sequence length="277" mass="31372">MKPNTWLAQFNALKGRGVDTLTVSERGLRRLPIEEVRTLEAVFQPRQLEDAAASGRHLGELLRVLRDHAALDPIAVMKIGGDWYCIDGHYRLEAYRQEREAGSRRSHLPVKVFSGTLEEALRASIEVNAPDKLNLTKEDKLEAAWRLVVLGQDSVAQISHTSTIAERTVQRMRRGLEQARTLHPSQPFETWTWAKVKDLLRGELKEVQTAWQDAKAGEWAKQLARTFKGLPSEHPRVFAKALLRYNAETAKAIAEEIHQATQQGKLRAVVFEEAPDF</sequence>
<dbReference type="Proteomes" id="UP000248168">
    <property type="component" value="Unassembled WGS sequence"/>
</dbReference>
<dbReference type="InParanoid" id="A0A330L7B6"/>
<dbReference type="InterPro" id="IPR003115">
    <property type="entry name" value="ParB_N"/>
</dbReference>
<evidence type="ECO:0000313" key="2">
    <source>
        <dbReference type="EMBL" id="SPP65227.1"/>
    </source>
</evidence>
<dbReference type="EMBL" id="OUNR01000016">
    <property type="protein sequence ID" value="SPP65227.1"/>
    <property type="molecule type" value="Genomic_DNA"/>
</dbReference>
<dbReference type="RefSeq" id="WP_121989541.1">
    <property type="nucleotide sequence ID" value="NZ_OUNR01000016.1"/>
</dbReference>